<name>A0A090MB98_OSTTA</name>
<proteinExistence type="predicted"/>
<dbReference type="AlphaFoldDB" id="A0A090MB98"/>
<evidence type="ECO:0000313" key="3">
    <source>
        <dbReference type="Proteomes" id="UP000009170"/>
    </source>
</evidence>
<accession>A0A090MB98</accession>
<comment type="caution">
    <text evidence="2">The sequence shown here is derived from an EMBL/GenBank/DDBJ whole genome shotgun (WGS) entry which is preliminary data.</text>
</comment>
<reference evidence="2 3" key="2">
    <citation type="journal article" date="2014" name="BMC Genomics">
        <title>An improved genome of the model marine alga Ostreococcus tauri unfolds by assessing Illumina de novo assemblies.</title>
        <authorList>
            <person name="Blanc-Mathieu R."/>
            <person name="Verhelst B."/>
            <person name="Derelle E."/>
            <person name="Rombauts S."/>
            <person name="Bouget F.Y."/>
            <person name="Carre I."/>
            <person name="Chateau A."/>
            <person name="Eyre-Walker A."/>
            <person name="Grimsley N."/>
            <person name="Moreau H."/>
            <person name="Piegu B."/>
            <person name="Rivals E."/>
            <person name="Schackwitz W."/>
            <person name="Van de Peer Y."/>
            <person name="Piganeau G."/>
        </authorList>
    </citation>
    <scope>NUCLEOTIDE SEQUENCE [LARGE SCALE GENOMIC DNA]</scope>
    <source>
        <strain evidence="3">OTTH 0595 / CCAP 157/2 / RCC745</strain>
    </source>
</reference>
<feature type="domain" description="FAS1" evidence="1">
    <location>
        <begin position="43"/>
        <end position="164"/>
    </location>
</feature>
<dbReference type="InterPro" id="IPR000782">
    <property type="entry name" value="FAS1_domain"/>
</dbReference>
<dbReference type="PROSITE" id="PS50213">
    <property type="entry name" value="FAS1"/>
    <property type="match status" value="1"/>
</dbReference>
<organism evidence="2 3">
    <name type="scientific">Ostreococcus tauri</name>
    <name type="common">Marine green alga</name>
    <dbReference type="NCBI Taxonomy" id="70448"/>
    <lineage>
        <taxon>Eukaryota</taxon>
        <taxon>Viridiplantae</taxon>
        <taxon>Chlorophyta</taxon>
        <taxon>Mamiellophyceae</taxon>
        <taxon>Mamiellales</taxon>
        <taxon>Bathycoccaceae</taxon>
        <taxon>Ostreococcus</taxon>
    </lineage>
</organism>
<dbReference type="KEGG" id="ota:OT_ostta13g00230"/>
<dbReference type="InParanoid" id="A0A090MB98"/>
<dbReference type="EMBL" id="CAID01000013">
    <property type="protein sequence ID" value="CEG00012.1"/>
    <property type="molecule type" value="Genomic_DNA"/>
</dbReference>
<protein>
    <submittedName>
        <fullName evidence="2">FAS1 domain</fullName>
    </submittedName>
</protein>
<dbReference type="RefSeq" id="XP_022840153.1">
    <property type="nucleotide sequence ID" value="XM_022982650.1"/>
</dbReference>
<gene>
    <name evidence="2" type="ORF">OT_ostta13g00230</name>
</gene>
<evidence type="ECO:0000313" key="2">
    <source>
        <dbReference type="EMBL" id="CEG00012.1"/>
    </source>
</evidence>
<evidence type="ECO:0000259" key="1">
    <source>
        <dbReference type="PROSITE" id="PS50213"/>
    </source>
</evidence>
<dbReference type="Gene3D" id="2.30.180.10">
    <property type="entry name" value="FAS1 domain"/>
    <property type="match status" value="1"/>
</dbReference>
<reference evidence="3" key="1">
    <citation type="journal article" date="2006" name="Proc. Natl. Acad. Sci. U.S.A.">
        <title>Genome analysis of the smallest free-living eukaryote Ostreococcus tauri unveils many unique features.</title>
        <authorList>
            <person name="Derelle E."/>
            <person name="Ferraz C."/>
            <person name="Rombauts S."/>
            <person name="Rouze P."/>
            <person name="Worden A.Z."/>
            <person name="Robbens S."/>
            <person name="Partensky F."/>
            <person name="Degroeve S."/>
            <person name="Echeynie S."/>
            <person name="Cooke R."/>
            <person name="Saeys Y."/>
            <person name="Wuyts J."/>
            <person name="Jabbari K."/>
            <person name="Bowler C."/>
            <person name="Panaud O."/>
            <person name="Piegu B."/>
            <person name="Ball S.G."/>
            <person name="Ral J.-P."/>
            <person name="Bouget F.-Y."/>
            <person name="Piganeau G."/>
            <person name="De Baets B."/>
            <person name="Picard A."/>
            <person name="Delseny M."/>
            <person name="Demaille J."/>
            <person name="Van de Peer Y."/>
            <person name="Moreau H."/>
        </authorList>
    </citation>
    <scope>NUCLEOTIDE SEQUENCE [LARGE SCALE GENOMIC DNA]</scope>
    <source>
        <strain evidence="3">OTTH 0595 / CCAP 157/2 / RCC745</strain>
    </source>
</reference>
<sequence>MLAQKFTISAKAVNVTSAKVQKRGQTIVRRNSKGGEEGARDFGNSAMAMIVKAAAYGLLGAAITKSGAEDSYMQEGPITVFAPDDDAMGDFAKTQGLSKVELMNYPELKTLCLNHVAVGKFDSKNLPAEVTMISGKKVSTAGLKFKKNDIAVGNGLIHAIKEVVV</sequence>
<dbReference type="Proteomes" id="UP000009170">
    <property type="component" value="Unassembled WGS sequence"/>
</dbReference>
<dbReference type="InterPro" id="IPR036378">
    <property type="entry name" value="FAS1_dom_sf"/>
</dbReference>
<dbReference type="OrthoDB" id="286301at2759"/>
<dbReference type="SUPFAM" id="SSF82153">
    <property type="entry name" value="FAS1 domain"/>
    <property type="match status" value="1"/>
</dbReference>
<dbReference type="Pfam" id="PF02469">
    <property type="entry name" value="Fasciclin"/>
    <property type="match status" value="1"/>
</dbReference>
<dbReference type="GeneID" id="9836316"/>
<keyword evidence="3" id="KW-1185">Reference proteome</keyword>